<organism evidence="1 2">
    <name type="scientific">Allochromatium palmeri</name>
    <dbReference type="NCBI Taxonomy" id="231048"/>
    <lineage>
        <taxon>Bacteria</taxon>
        <taxon>Pseudomonadati</taxon>
        <taxon>Pseudomonadota</taxon>
        <taxon>Gammaproteobacteria</taxon>
        <taxon>Chromatiales</taxon>
        <taxon>Chromatiaceae</taxon>
        <taxon>Allochromatium</taxon>
    </lineage>
</organism>
<name>A0A6N8E9F3_9GAMM</name>
<gene>
    <name evidence="1" type="ORF">GJ668_07340</name>
</gene>
<protein>
    <submittedName>
        <fullName evidence="1">Uncharacterized protein</fullName>
    </submittedName>
</protein>
<reference evidence="1 2" key="1">
    <citation type="submission" date="2019-11" db="EMBL/GenBank/DDBJ databases">
        <title>Whole-genome sequence of the anaerobic purple sulfur bacterium Allochromatium palmeri DSM 15591.</title>
        <authorList>
            <person name="Kyndt J.A."/>
            <person name="Meyer T.E."/>
        </authorList>
    </citation>
    <scope>NUCLEOTIDE SEQUENCE [LARGE SCALE GENOMIC DNA]</scope>
    <source>
        <strain evidence="1 2">DSM 15591</strain>
    </source>
</reference>
<proteinExistence type="predicted"/>
<dbReference type="Proteomes" id="UP000434044">
    <property type="component" value="Unassembled WGS sequence"/>
</dbReference>
<dbReference type="AlphaFoldDB" id="A0A6N8E9F3"/>
<keyword evidence="2" id="KW-1185">Reference proteome</keyword>
<dbReference type="EMBL" id="WNKT01000011">
    <property type="protein sequence ID" value="MTW20913.1"/>
    <property type="molecule type" value="Genomic_DNA"/>
</dbReference>
<sequence length="49" mass="5380">MLTPDIFEDWPGAKLDGPSERCGDTDIGEVMQIKRGKPFMAVDAGIKRS</sequence>
<evidence type="ECO:0000313" key="1">
    <source>
        <dbReference type="EMBL" id="MTW20913.1"/>
    </source>
</evidence>
<dbReference type="RefSeq" id="WP_155449500.1">
    <property type="nucleotide sequence ID" value="NZ_WNKT01000011.1"/>
</dbReference>
<comment type="caution">
    <text evidence="1">The sequence shown here is derived from an EMBL/GenBank/DDBJ whole genome shotgun (WGS) entry which is preliminary data.</text>
</comment>
<accession>A0A6N8E9F3</accession>
<evidence type="ECO:0000313" key="2">
    <source>
        <dbReference type="Proteomes" id="UP000434044"/>
    </source>
</evidence>